<dbReference type="RefSeq" id="WP_076789102.1">
    <property type="nucleotide sequence ID" value="NZ_CP015493.1"/>
</dbReference>
<sequence>MNLIERVITNNMEVPIKYDGHQLMKYALLVRYDQRFKEEVGISFSDRMRLGEVIRGLSHDDIDDIIEVWAAIHGVESVEFAESDEQLDQMIMYVLDEIWDKKGDARNG</sequence>
<dbReference type="EMBL" id="CP031003">
    <property type="protein sequence ID" value="AXN36213.1"/>
    <property type="molecule type" value="Genomic_DNA"/>
</dbReference>
<dbReference type="Proteomes" id="UP000257607">
    <property type="component" value="Chromosome"/>
</dbReference>
<accession>A0A385AF36</accession>
<dbReference type="AlphaFoldDB" id="A0A385AF36"/>
<gene>
    <name evidence="1" type="ORF">DT351_07455</name>
</gene>
<proteinExistence type="predicted"/>
<name>A0A385AF36_LATCU</name>
<organism evidence="1 2">
    <name type="scientific">Latilactobacillus curvatus</name>
    <name type="common">Lactobacillus curvatus</name>
    <dbReference type="NCBI Taxonomy" id="28038"/>
    <lineage>
        <taxon>Bacteria</taxon>
        <taxon>Bacillati</taxon>
        <taxon>Bacillota</taxon>
        <taxon>Bacilli</taxon>
        <taxon>Lactobacillales</taxon>
        <taxon>Lactobacillaceae</taxon>
        <taxon>Latilactobacillus</taxon>
    </lineage>
</organism>
<evidence type="ECO:0000313" key="2">
    <source>
        <dbReference type="Proteomes" id="UP000257607"/>
    </source>
</evidence>
<protein>
    <submittedName>
        <fullName evidence="1">Uncharacterized protein</fullName>
    </submittedName>
</protein>
<reference evidence="1 2" key="1">
    <citation type="submission" date="2018-07" db="EMBL/GenBank/DDBJ databases">
        <title>Lactobacillus curvatus genome sequence.</title>
        <authorList>
            <person name="Prechtl R."/>
        </authorList>
    </citation>
    <scope>NUCLEOTIDE SEQUENCE [LARGE SCALE GENOMIC DNA]</scope>
    <source>
        <strain evidence="1 2">TMW 1.1928</strain>
    </source>
</reference>
<evidence type="ECO:0000313" key="1">
    <source>
        <dbReference type="EMBL" id="AXN36213.1"/>
    </source>
</evidence>